<dbReference type="GO" id="GO:0005730">
    <property type="term" value="C:nucleolus"/>
    <property type="evidence" value="ECO:0007669"/>
    <property type="project" value="Ensembl"/>
</dbReference>
<reference evidence="3" key="1">
    <citation type="submission" date="2011-05" db="EMBL/GenBank/DDBJ databases">
        <title>Insights into the evolution of the great apes provided by the gorilla genome.</title>
        <authorList>
            <person name="Scally A."/>
        </authorList>
    </citation>
    <scope>NUCLEOTIDE SEQUENCE [LARGE SCALE GENOMIC DNA]</scope>
</reference>
<reference evidence="2" key="3">
    <citation type="submission" date="2025-08" db="UniProtKB">
        <authorList>
            <consortium name="Ensembl"/>
        </authorList>
    </citation>
    <scope>IDENTIFICATION</scope>
</reference>
<dbReference type="Pfam" id="PF15761">
    <property type="entry name" value="IMUP"/>
    <property type="match status" value="1"/>
</dbReference>
<dbReference type="KEGG" id="ggo:101137844"/>
<sequence length="105" mass="10769">MEFDLGAALEPTSQKPGVGAGHGGDPKLSPHKVQGRSEAGAGPGPKQGHHSSSDSSSSSSDSDTDVKSHAAGSKQHESIPGKAKKPKVKKEKGKKEKGKKKEAPH</sequence>
<dbReference type="HOGENOM" id="CLU_177127_0_0_1"/>
<name>G3S7U1_GORGO</name>
<dbReference type="STRING" id="9593.ENSGGOP00000024151"/>
<keyword evidence="3" id="KW-1185">Reference proteome</keyword>
<reference evidence="2 3" key="2">
    <citation type="journal article" date="2012" name="Nature">
        <title>Insights into hominid evolution from the gorilla genome sequence.</title>
        <authorList>
            <person name="Scally A."/>
            <person name="Dutheil J.Y."/>
            <person name="Hillier L.W."/>
            <person name="Jordan G.E."/>
            <person name="Goodhead I."/>
            <person name="Herrero J."/>
            <person name="Hobolth A."/>
            <person name="Lappalainen T."/>
            <person name="Mailund T."/>
            <person name="Marques-Bonet T."/>
            <person name="McCarthy S."/>
            <person name="Montgomery S.H."/>
            <person name="Schwalie P.C."/>
            <person name="Tang Y.A."/>
            <person name="Ward M.C."/>
            <person name="Xue Y."/>
            <person name="Yngvadottir B."/>
            <person name="Alkan C."/>
            <person name="Andersen L.N."/>
            <person name="Ayub Q."/>
            <person name="Ball E.V."/>
            <person name="Beal K."/>
            <person name="Bradley B.J."/>
            <person name="Chen Y."/>
            <person name="Clee C.M."/>
            <person name="Fitzgerald S."/>
            <person name="Graves T.A."/>
            <person name="Gu Y."/>
            <person name="Heath P."/>
            <person name="Heger A."/>
            <person name="Karakoc E."/>
            <person name="Kolb-Kokocinski A."/>
            <person name="Laird G.K."/>
            <person name="Lunter G."/>
            <person name="Meader S."/>
            <person name="Mort M."/>
            <person name="Mullikin J.C."/>
            <person name="Munch K."/>
            <person name="O'Connor T.D."/>
            <person name="Phillips A.D."/>
            <person name="Prado-Martinez J."/>
            <person name="Rogers A.S."/>
            <person name="Sajjadian S."/>
            <person name="Schmidt D."/>
            <person name="Shaw K."/>
            <person name="Simpson J.T."/>
            <person name="Stenson P.D."/>
            <person name="Turner D.J."/>
            <person name="Vigilant L."/>
            <person name="Vilella A.J."/>
            <person name="Whitener W."/>
            <person name="Zhu B."/>
            <person name="Cooper D.N."/>
            <person name="de Jong P."/>
            <person name="Dermitzakis E.T."/>
            <person name="Eichler E.E."/>
            <person name="Flicek P."/>
            <person name="Goldman N."/>
            <person name="Mundy N.I."/>
            <person name="Ning Z."/>
            <person name="Odom D.T."/>
            <person name="Ponting C.P."/>
            <person name="Quail M.A."/>
            <person name="Ryder O.A."/>
            <person name="Searle S.M."/>
            <person name="Warren W.C."/>
            <person name="Wilson R.K."/>
            <person name="Schierup M.H."/>
            <person name="Rogers J."/>
            <person name="Tyler-Smith C."/>
            <person name="Durbin R."/>
        </authorList>
    </citation>
    <scope>NUCLEOTIDE SEQUENCE [LARGE SCALE GENOMIC DNA]</scope>
</reference>
<dbReference type="Bgee" id="ENSGGOG00000023437">
    <property type="expression patterns" value="Expressed in adult mammalian kidney and 5 other cell types or tissues"/>
</dbReference>
<dbReference type="eggNOG" id="ENOG502TD4H">
    <property type="taxonomic scope" value="Eukaryota"/>
</dbReference>
<dbReference type="GO" id="GO:0005654">
    <property type="term" value="C:nucleoplasm"/>
    <property type="evidence" value="ECO:0007669"/>
    <property type="project" value="Ensembl"/>
</dbReference>
<dbReference type="GeneID" id="101137844"/>
<dbReference type="OMA" id="GKKEAPH"/>
<dbReference type="Proteomes" id="UP000001519">
    <property type="component" value="Chromosome 19"/>
</dbReference>
<reference evidence="2" key="4">
    <citation type="submission" date="2025-09" db="UniProtKB">
        <authorList>
            <consortium name="Ensembl"/>
        </authorList>
    </citation>
    <scope>IDENTIFICATION</scope>
</reference>
<dbReference type="EMBL" id="CABD030113415">
    <property type="status" value="NOT_ANNOTATED_CDS"/>
    <property type="molecule type" value="Genomic_DNA"/>
</dbReference>
<feature type="compositionally biased region" description="Basic residues" evidence="1">
    <location>
        <begin position="82"/>
        <end position="98"/>
    </location>
</feature>
<dbReference type="FunCoup" id="G3S7U1">
    <property type="interactions" value="129"/>
</dbReference>
<dbReference type="CTD" id="105495409"/>
<organism evidence="2 3">
    <name type="scientific">Gorilla gorilla gorilla</name>
    <name type="common">Western lowland gorilla</name>
    <dbReference type="NCBI Taxonomy" id="9595"/>
    <lineage>
        <taxon>Eukaryota</taxon>
        <taxon>Metazoa</taxon>
        <taxon>Chordata</taxon>
        <taxon>Craniata</taxon>
        <taxon>Vertebrata</taxon>
        <taxon>Euteleostomi</taxon>
        <taxon>Mammalia</taxon>
        <taxon>Eutheria</taxon>
        <taxon>Euarchontoglires</taxon>
        <taxon>Primates</taxon>
        <taxon>Haplorrhini</taxon>
        <taxon>Catarrhini</taxon>
        <taxon>Hominidae</taxon>
        <taxon>Gorilla</taxon>
    </lineage>
</organism>
<dbReference type="GO" id="GO:0005886">
    <property type="term" value="C:plasma membrane"/>
    <property type="evidence" value="ECO:0007669"/>
    <property type="project" value="Ensembl"/>
</dbReference>
<gene>
    <name evidence="2" type="primary">C20H19orf33</name>
</gene>
<dbReference type="InterPro" id="IPR026621">
    <property type="entry name" value="IMUP"/>
</dbReference>
<proteinExistence type="predicted"/>
<protein>
    <submittedName>
        <fullName evidence="2">Chromosome 19 open reading frame 33</fullName>
    </submittedName>
</protein>
<evidence type="ECO:0000313" key="3">
    <source>
        <dbReference type="Proteomes" id="UP000001519"/>
    </source>
</evidence>
<dbReference type="GO" id="GO:0005829">
    <property type="term" value="C:cytosol"/>
    <property type="evidence" value="ECO:0007669"/>
    <property type="project" value="Ensembl"/>
</dbReference>
<dbReference type="AlphaFoldDB" id="G3S7U1"/>
<feature type="region of interest" description="Disordered" evidence="1">
    <location>
        <begin position="1"/>
        <end position="105"/>
    </location>
</feature>
<dbReference type="GeneTree" id="ENSGT00940000163639"/>
<feature type="compositionally biased region" description="Basic and acidic residues" evidence="1">
    <location>
        <begin position="64"/>
        <end position="79"/>
    </location>
</feature>
<evidence type="ECO:0000313" key="2">
    <source>
        <dbReference type="Ensembl" id="ENSGGOP00000024151.1"/>
    </source>
</evidence>
<dbReference type="InParanoid" id="G3S7U1"/>
<dbReference type="OrthoDB" id="9485859at2759"/>
<dbReference type="Ensembl" id="ENSGGOT00000030626.2">
    <property type="protein sequence ID" value="ENSGGOP00000024151.1"/>
    <property type="gene ID" value="ENSGGOG00000023437.2"/>
</dbReference>
<evidence type="ECO:0000256" key="1">
    <source>
        <dbReference type="SAM" id="MobiDB-lite"/>
    </source>
</evidence>
<accession>G3S7U1</accession>
<dbReference type="RefSeq" id="XP_004060707.1">
    <property type="nucleotide sequence ID" value="XM_004060659.4"/>
</dbReference>